<dbReference type="Proteomes" id="UP000254937">
    <property type="component" value="Unassembled WGS sequence"/>
</dbReference>
<dbReference type="EMBL" id="KZ851856">
    <property type="protein sequence ID" value="RDK41057.1"/>
    <property type="molecule type" value="Genomic_DNA"/>
</dbReference>
<dbReference type="AlphaFoldDB" id="A0A370PFU1"/>
<reference evidence="1 2" key="1">
    <citation type="submission" date="2018-07" db="EMBL/GenBank/DDBJ databases">
        <title>Section-level genome sequencing of Aspergillus section Nigri to investigate inter- and intra-species variation.</title>
        <authorList>
            <consortium name="DOE Joint Genome Institute"/>
            <person name="Vesth T.C."/>
            <person name="Nybo J.L."/>
            <person name="Theobald S."/>
            <person name="Frisvad J.C."/>
            <person name="Larsen T.O."/>
            <person name="Nielsen K.F."/>
            <person name="Hoof J.B."/>
            <person name="Brandl J."/>
            <person name="Salamov A."/>
            <person name="Riley R."/>
            <person name="Gladden J.M."/>
            <person name="Phatale P."/>
            <person name="Nielsen M.T."/>
            <person name="Lyhne E.K."/>
            <person name="Kogle M.E."/>
            <person name="Strasser K."/>
            <person name="McDonnell E."/>
            <person name="Barry K."/>
            <person name="Clum A."/>
            <person name="Chen C."/>
            <person name="Nolan M."/>
            <person name="Sandor L."/>
            <person name="Kuo A."/>
            <person name="Lipzen A."/>
            <person name="Hainaut M."/>
            <person name="Drula E."/>
            <person name="Tsang A."/>
            <person name="Magnuson J.K."/>
            <person name="Henrissat B."/>
            <person name="Wiebenga A."/>
            <person name="Simmons B.A."/>
            <person name="Makela M.R."/>
            <person name="De vries R.P."/>
            <person name="Grigoriev I.V."/>
            <person name="Mortensen U.H."/>
            <person name="Baker S.E."/>
            <person name="Andersen M.R."/>
        </authorList>
    </citation>
    <scope>NUCLEOTIDE SEQUENCE [LARGE SCALE GENOMIC DNA]</scope>
    <source>
        <strain evidence="1 2">ATCC 13157</strain>
    </source>
</reference>
<protein>
    <submittedName>
        <fullName evidence="1">Uncharacterized protein</fullName>
    </submittedName>
</protein>
<organism evidence="1 2">
    <name type="scientific">Aspergillus phoenicis ATCC 13157</name>
    <dbReference type="NCBI Taxonomy" id="1353007"/>
    <lineage>
        <taxon>Eukaryota</taxon>
        <taxon>Fungi</taxon>
        <taxon>Dikarya</taxon>
        <taxon>Ascomycota</taxon>
        <taxon>Pezizomycotina</taxon>
        <taxon>Eurotiomycetes</taxon>
        <taxon>Eurotiomycetidae</taxon>
        <taxon>Eurotiales</taxon>
        <taxon>Aspergillaceae</taxon>
        <taxon>Aspergillus</taxon>
    </lineage>
</organism>
<proteinExistence type="predicted"/>
<evidence type="ECO:0000313" key="2">
    <source>
        <dbReference type="Proteomes" id="UP000254937"/>
    </source>
</evidence>
<sequence length="157" mass="17552">MNSKILIVNSTVSDGRVIVSFSSPPLAQPYKEYLERPETSYDDKHEWRVAVSGRQVSMDLPPGMTYESHSDSKDAVLVFEDETAAAKWEEKMILWEEGTDQEGPRRSISRPLTVGQVVGKLGLPGQTFRLRHVNGATRQTIGLLSDSLIKHLRGTQN</sequence>
<name>A0A370PFU1_ASPPH</name>
<evidence type="ECO:0000313" key="1">
    <source>
        <dbReference type="EMBL" id="RDK41057.1"/>
    </source>
</evidence>
<keyword evidence="2" id="KW-1185">Reference proteome</keyword>
<gene>
    <name evidence="1" type="ORF">M752DRAFT_277128</name>
</gene>
<accession>A0A370PFU1</accession>